<dbReference type="GeneID" id="98153648"/>
<evidence type="ECO:0000313" key="2">
    <source>
        <dbReference type="Proteomes" id="UP001610444"/>
    </source>
</evidence>
<keyword evidence="2" id="KW-1185">Reference proteome</keyword>
<dbReference type="Proteomes" id="UP001610444">
    <property type="component" value="Unassembled WGS sequence"/>
</dbReference>
<comment type="caution">
    <text evidence="1">The sequence shown here is derived from an EMBL/GenBank/DDBJ whole genome shotgun (WGS) entry which is preliminary data.</text>
</comment>
<gene>
    <name evidence="1" type="ORF">BJX68DRAFT_226273</name>
</gene>
<sequence length="87" mass="9218">MSPGLGDCGGKRAGIGEIERKGKPWLIYLARKVSRGARMEQRHSDDPDGAMTECVLTVISFGATTACLVPGATLSCTLLGPRRVTDL</sequence>
<name>A0ABR4L516_9EURO</name>
<dbReference type="EMBL" id="JBFXLR010000003">
    <property type="protein sequence ID" value="KAL2859457.1"/>
    <property type="molecule type" value="Genomic_DNA"/>
</dbReference>
<reference evidence="1 2" key="1">
    <citation type="submission" date="2024-07" db="EMBL/GenBank/DDBJ databases">
        <title>Section-level genome sequencing and comparative genomics of Aspergillus sections Usti and Cavernicolus.</title>
        <authorList>
            <consortium name="Lawrence Berkeley National Laboratory"/>
            <person name="Nybo J.L."/>
            <person name="Vesth T.C."/>
            <person name="Theobald S."/>
            <person name="Frisvad J.C."/>
            <person name="Larsen T.O."/>
            <person name="Kjaerboelling I."/>
            <person name="Rothschild-Mancinelli K."/>
            <person name="Lyhne E.K."/>
            <person name="Kogle M.E."/>
            <person name="Barry K."/>
            <person name="Clum A."/>
            <person name="Na H."/>
            <person name="Ledsgaard L."/>
            <person name="Lin J."/>
            <person name="Lipzen A."/>
            <person name="Kuo A."/>
            <person name="Riley R."/>
            <person name="Mondo S."/>
            <person name="LaButti K."/>
            <person name="Haridas S."/>
            <person name="Pangalinan J."/>
            <person name="Salamov A.A."/>
            <person name="Simmons B.A."/>
            <person name="Magnuson J.K."/>
            <person name="Chen J."/>
            <person name="Drula E."/>
            <person name="Henrissat B."/>
            <person name="Wiebenga A."/>
            <person name="Lubbers R.J."/>
            <person name="Gomes A.C."/>
            <person name="Macurrencykelacurrency M.R."/>
            <person name="Stajich J."/>
            <person name="Grigoriev I.V."/>
            <person name="Mortensen U.H."/>
            <person name="De vries R.P."/>
            <person name="Baker S.E."/>
            <person name="Andersen M.R."/>
        </authorList>
    </citation>
    <scope>NUCLEOTIDE SEQUENCE [LARGE SCALE GENOMIC DNA]</scope>
    <source>
        <strain evidence="1 2">CBS 756.74</strain>
    </source>
</reference>
<protein>
    <submittedName>
        <fullName evidence="1">Uncharacterized protein</fullName>
    </submittedName>
</protein>
<dbReference type="RefSeq" id="XP_070904391.1">
    <property type="nucleotide sequence ID" value="XM_071038484.1"/>
</dbReference>
<evidence type="ECO:0000313" key="1">
    <source>
        <dbReference type="EMBL" id="KAL2859457.1"/>
    </source>
</evidence>
<organism evidence="1 2">
    <name type="scientific">Aspergillus pseudodeflectus</name>
    <dbReference type="NCBI Taxonomy" id="176178"/>
    <lineage>
        <taxon>Eukaryota</taxon>
        <taxon>Fungi</taxon>
        <taxon>Dikarya</taxon>
        <taxon>Ascomycota</taxon>
        <taxon>Pezizomycotina</taxon>
        <taxon>Eurotiomycetes</taxon>
        <taxon>Eurotiomycetidae</taxon>
        <taxon>Eurotiales</taxon>
        <taxon>Aspergillaceae</taxon>
        <taxon>Aspergillus</taxon>
        <taxon>Aspergillus subgen. Nidulantes</taxon>
    </lineage>
</organism>
<accession>A0ABR4L516</accession>
<proteinExistence type="predicted"/>